<organism evidence="8 9">
    <name type="scientific">Pseudoneurospora amorphoporcata</name>
    <dbReference type="NCBI Taxonomy" id="241081"/>
    <lineage>
        <taxon>Eukaryota</taxon>
        <taxon>Fungi</taxon>
        <taxon>Dikarya</taxon>
        <taxon>Ascomycota</taxon>
        <taxon>Pezizomycotina</taxon>
        <taxon>Sordariomycetes</taxon>
        <taxon>Sordariomycetidae</taxon>
        <taxon>Sordariales</taxon>
        <taxon>Sordariaceae</taxon>
        <taxon>Pseudoneurospora</taxon>
    </lineage>
</organism>
<sequence length="412" mass="45783">MSSISQFLMYSSRSASPCPQPEPKPRQVWTSEEDRLLAEAVAKGKSLMNPKTPTNGSINWCKVASHLSRRNNKDCRKRWHYNVAHNIRKGTWTREEDQRLREAFDIYGPRWSKVAQVVGSRNGDQCWKRWYDCLDPKIDRSPWTPEEDILLLQIVSQQGRNWTEIVNTHFPNRTSLAAKNRYSILHRRQESASSSASSPASTSRSRSSTPNCRPTVSRTNRAIRITASPSPMLMTSQPQYLSPTPSTSNKLTPELGQCFTPSPLSLSDTESTSSQHGFGLGLLLPPSAMSMATSFPTSTMTTTDAAGFDLNSYNFAQDCSWTYIPDMMVSAEPMSMGYAASSPSVSASSSFSSTSSPPSLSLNGLYMPVVDQGMNFNYQHVPTTQAQAQAQQQFEFLVQTPTPTAPVAYTSW</sequence>
<dbReference type="Pfam" id="PF13921">
    <property type="entry name" value="Myb_DNA-bind_6"/>
    <property type="match status" value="1"/>
</dbReference>
<evidence type="ECO:0000256" key="2">
    <source>
        <dbReference type="ARBA" id="ARBA00023125"/>
    </source>
</evidence>
<keyword evidence="4" id="KW-0539">Nucleus</keyword>
<dbReference type="InterPro" id="IPR001005">
    <property type="entry name" value="SANT/Myb"/>
</dbReference>
<keyword evidence="2" id="KW-0238">DNA-binding</keyword>
<keyword evidence="1" id="KW-0805">Transcription regulation</keyword>
<feature type="domain" description="HTH myb-type" evidence="7">
    <location>
        <begin position="24"/>
        <end position="80"/>
    </location>
</feature>
<dbReference type="GO" id="GO:0000978">
    <property type="term" value="F:RNA polymerase II cis-regulatory region sequence-specific DNA binding"/>
    <property type="evidence" value="ECO:0007669"/>
    <property type="project" value="TreeGrafter"/>
</dbReference>
<reference evidence="8" key="2">
    <citation type="submission" date="2023-06" db="EMBL/GenBank/DDBJ databases">
        <authorList>
            <consortium name="Lawrence Berkeley National Laboratory"/>
            <person name="Mondo S.J."/>
            <person name="Hensen N."/>
            <person name="Bonometti L."/>
            <person name="Westerberg I."/>
            <person name="Brannstrom I.O."/>
            <person name="Guillou S."/>
            <person name="Cros-Aarteil S."/>
            <person name="Calhoun S."/>
            <person name="Haridas S."/>
            <person name="Kuo A."/>
            <person name="Pangilinan J."/>
            <person name="Riley R."/>
            <person name="Labutti K."/>
            <person name="Andreopoulos B."/>
            <person name="Lipzen A."/>
            <person name="Chen C."/>
            <person name="Yanf M."/>
            <person name="Daum C."/>
            <person name="Ng V."/>
            <person name="Clum A."/>
            <person name="Steindorff A."/>
            <person name="Ohm R."/>
            <person name="Martin F."/>
            <person name="Silar P."/>
            <person name="Natvig D."/>
            <person name="Lalanne C."/>
            <person name="Gautier V."/>
            <person name="Ament-Velasquez S.L."/>
            <person name="Kruys A."/>
            <person name="Hutchinson M.I."/>
            <person name="Powell A.J."/>
            <person name="Barry K."/>
            <person name="Miller A.N."/>
            <person name="Grigoriev I.V."/>
            <person name="Debuchy R."/>
            <person name="Gladieux P."/>
            <person name="Thoren M.H."/>
            <person name="Johannesson H."/>
        </authorList>
    </citation>
    <scope>NUCLEOTIDE SEQUENCE</scope>
    <source>
        <strain evidence="8">CBS 626.80</strain>
    </source>
</reference>
<keyword evidence="9" id="KW-1185">Reference proteome</keyword>
<feature type="domain" description="Myb-like" evidence="6">
    <location>
        <begin position="84"/>
        <end position="134"/>
    </location>
</feature>
<dbReference type="PANTHER" id="PTHR46621:SF1">
    <property type="entry name" value="SNRNA-ACTIVATING PROTEIN COMPLEX SUBUNIT 4"/>
    <property type="match status" value="1"/>
</dbReference>
<feature type="compositionally biased region" description="Polar residues" evidence="5">
    <location>
        <begin position="1"/>
        <end position="17"/>
    </location>
</feature>
<dbReference type="InterPro" id="IPR009057">
    <property type="entry name" value="Homeodomain-like_sf"/>
</dbReference>
<dbReference type="Pfam" id="PF00249">
    <property type="entry name" value="Myb_DNA-binding"/>
    <property type="match status" value="1"/>
</dbReference>
<accession>A0AAN6NSR0</accession>
<protein>
    <submittedName>
        <fullName evidence="8">Uncharacterized protein</fullName>
    </submittedName>
</protein>
<evidence type="ECO:0000259" key="7">
    <source>
        <dbReference type="PROSITE" id="PS51294"/>
    </source>
</evidence>
<feature type="compositionally biased region" description="Polar residues" evidence="5">
    <location>
        <begin position="259"/>
        <end position="276"/>
    </location>
</feature>
<dbReference type="InterPro" id="IPR017930">
    <property type="entry name" value="Myb_dom"/>
</dbReference>
<feature type="region of interest" description="Disordered" evidence="5">
    <location>
        <begin position="1"/>
        <end position="27"/>
    </location>
</feature>
<dbReference type="SMART" id="SM00717">
    <property type="entry name" value="SANT"/>
    <property type="match status" value="3"/>
</dbReference>
<reference evidence="8" key="1">
    <citation type="journal article" date="2023" name="Mol. Phylogenet. Evol.">
        <title>Genome-scale phylogeny and comparative genomics of the fungal order Sordariales.</title>
        <authorList>
            <person name="Hensen N."/>
            <person name="Bonometti L."/>
            <person name="Westerberg I."/>
            <person name="Brannstrom I.O."/>
            <person name="Guillou S."/>
            <person name="Cros-Aarteil S."/>
            <person name="Calhoun S."/>
            <person name="Haridas S."/>
            <person name="Kuo A."/>
            <person name="Mondo S."/>
            <person name="Pangilinan J."/>
            <person name="Riley R."/>
            <person name="LaButti K."/>
            <person name="Andreopoulos B."/>
            <person name="Lipzen A."/>
            <person name="Chen C."/>
            <person name="Yan M."/>
            <person name="Daum C."/>
            <person name="Ng V."/>
            <person name="Clum A."/>
            <person name="Steindorff A."/>
            <person name="Ohm R.A."/>
            <person name="Martin F."/>
            <person name="Silar P."/>
            <person name="Natvig D.O."/>
            <person name="Lalanne C."/>
            <person name="Gautier V."/>
            <person name="Ament-Velasquez S.L."/>
            <person name="Kruys A."/>
            <person name="Hutchinson M.I."/>
            <person name="Powell A.J."/>
            <person name="Barry K."/>
            <person name="Miller A.N."/>
            <person name="Grigoriev I.V."/>
            <person name="Debuchy R."/>
            <person name="Gladieux P."/>
            <person name="Hiltunen Thoren M."/>
            <person name="Johannesson H."/>
        </authorList>
    </citation>
    <scope>NUCLEOTIDE SEQUENCE</scope>
    <source>
        <strain evidence="8">CBS 626.80</strain>
    </source>
</reference>
<feature type="domain" description="Myb-like" evidence="6">
    <location>
        <begin position="135"/>
        <end position="186"/>
    </location>
</feature>
<dbReference type="SUPFAM" id="SSF46689">
    <property type="entry name" value="Homeodomain-like"/>
    <property type="match status" value="2"/>
</dbReference>
<feature type="domain" description="HTH myb-type" evidence="7">
    <location>
        <begin position="84"/>
        <end position="138"/>
    </location>
</feature>
<feature type="domain" description="Myb-like" evidence="6">
    <location>
        <begin position="26"/>
        <end position="83"/>
    </location>
</feature>
<comment type="caution">
    <text evidence="8">The sequence shown here is derived from an EMBL/GenBank/DDBJ whole genome shotgun (WGS) entry which is preliminary data.</text>
</comment>
<feature type="compositionally biased region" description="Polar residues" evidence="5">
    <location>
        <begin position="211"/>
        <end position="220"/>
    </location>
</feature>
<evidence type="ECO:0000259" key="6">
    <source>
        <dbReference type="PROSITE" id="PS50090"/>
    </source>
</evidence>
<proteinExistence type="predicted"/>
<dbReference type="GO" id="GO:0042796">
    <property type="term" value="P:snRNA transcription by RNA polymerase III"/>
    <property type="evidence" value="ECO:0007669"/>
    <property type="project" value="TreeGrafter"/>
</dbReference>
<dbReference type="Proteomes" id="UP001303222">
    <property type="component" value="Unassembled WGS sequence"/>
</dbReference>
<dbReference type="AlphaFoldDB" id="A0AAN6NSR0"/>
<evidence type="ECO:0000256" key="3">
    <source>
        <dbReference type="ARBA" id="ARBA00023163"/>
    </source>
</evidence>
<dbReference type="PROSITE" id="PS50090">
    <property type="entry name" value="MYB_LIKE"/>
    <property type="match status" value="3"/>
</dbReference>
<evidence type="ECO:0000256" key="4">
    <source>
        <dbReference type="ARBA" id="ARBA00023242"/>
    </source>
</evidence>
<evidence type="ECO:0000313" key="9">
    <source>
        <dbReference type="Proteomes" id="UP001303222"/>
    </source>
</evidence>
<dbReference type="GO" id="GO:0001006">
    <property type="term" value="F:RNA polymerase III type 3 promoter sequence-specific DNA binding"/>
    <property type="evidence" value="ECO:0007669"/>
    <property type="project" value="TreeGrafter"/>
</dbReference>
<dbReference type="GO" id="GO:0042795">
    <property type="term" value="P:snRNA transcription by RNA polymerase II"/>
    <property type="evidence" value="ECO:0007669"/>
    <property type="project" value="TreeGrafter"/>
</dbReference>
<dbReference type="InterPro" id="IPR051575">
    <property type="entry name" value="Myb-like_DNA-bd"/>
</dbReference>
<dbReference type="CDD" id="cd00167">
    <property type="entry name" value="SANT"/>
    <property type="match status" value="3"/>
</dbReference>
<keyword evidence="3" id="KW-0804">Transcription</keyword>
<evidence type="ECO:0000256" key="5">
    <source>
        <dbReference type="SAM" id="MobiDB-lite"/>
    </source>
</evidence>
<dbReference type="PROSITE" id="PS51294">
    <property type="entry name" value="HTH_MYB"/>
    <property type="match status" value="3"/>
</dbReference>
<dbReference type="GO" id="GO:0019185">
    <property type="term" value="C:snRNA-activating protein complex"/>
    <property type="evidence" value="ECO:0007669"/>
    <property type="project" value="TreeGrafter"/>
</dbReference>
<name>A0AAN6NSR0_9PEZI</name>
<dbReference type="Gene3D" id="1.10.10.60">
    <property type="entry name" value="Homeodomain-like"/>
    <property type="match status" value="3"/>
</dbReference>
<feature type="compositionally biased region" description="Low complexity" evidence="5">
    <location>
        <begin position="191"/>
        <end position="210"/>
    </location>
</feature>
<evidence type="ECO:0000256" key="1">
    <source>
        <dbReference type="ARBA" id="ARBA00023015"/>
    </source>
</evidence>
<feature type="region of interest" description="Disordered" evidence="5">
    <location>
        <begin position="187"/>
        <end position="277"/>
    </location>
</feature>
<evidence type="ECO:0000313" key="8">
    <source>
        <dbReference type="EMBL" id="KAK3950368.1"/>
    </source>
</evidence>
<feature type="domain" description="HTH myb-type" evidence="7">
    <location>
        <begin position="140"/>
        <end position="190"/>
    </location>
</feature>
<gene>
    <name evidence="8" type="ORF">QBC32DRAFT_241732</name>
</gene>
<dbReference type="PANTHER" id="PTHR46621">
    <property type="entry name" value="SNRNA-ACTIVATING PROTEIN COMPLEX SUBUNIT 4"/>
    <property type="match status" value="1"/>
</dbReference>
<feature type="compositionally biased region" description="Polar residues" evidence="5">
    <location>
        <begin position="227"/>
        <end position="251"/>
    </location>
</feature>
<dbReference type="EMBL" id="MU859180">
    <property type="protein sequence ID" value="KAK3950368.1"/>
    <property type="molecule type" value="Genomic_DNA"/>
</dbReference>